<dbReference type="CDD" id="cd04301">
    <property type="entry name" value="NAT_SF"/>
    <property type="match status" value="1"/>
</dbReference>
<dbReference type="EMBL" id="VSSQ01000228">
    <property type="protein sequence ID" value="MPL86830.1"/>
    <property type="molecule type" value="Genomic_DNA"/>
</dbReference>
<dbReference type="Gene3D" id="3.40.630.30">
    <property type="match status" value="1"/>
</dbReference>
<evidence type="ECO:0000313" key="3">
    <source>
        <dbReference type="EMBL" id="MPL86830.1"/>
    </source>
</evidence>
<gene>
    <name evidence="3" type="ORF">SDC9_32817</name>
</gene>
<feature type="compositionally biased region" description="Low complexity" evidence="1">
    <location>
        <begin position="1"/>
        <end position="18"/>
    </location>
</feature>
<name>A0A644V660_9ZZZZ</name>
<dbReference type="Pfam" id="PF00583">
    <property type="entry name" value="Acetyltransf_1"/>
    <property type="match status" value="1"/>
</dbReference>
<organism evidence="3">
    <name type="scientific">bioreactor metagenome</name>
    <dbReference type="NCBI Taxonomy" id="1076179"/>
    <lineage>
        <taxon>unclassified sequences</taxon>
        <taxon>metagenomes</taxon>
        <taxon>ecological metagenomes</taxon>
    </lineage>
</organism>
<dbReference type="InterPro" id="IPR016181">
    <property type="entry name" value="Acyl_CoA_acyltransferase"/>
</dbReference>
<dbReference type="InterPro" id="IPR000182">
    <property type="entry name" value="GNAT_dom"/>
</dbReference>
<reference evidence="3" key="1">
    <citation type="submission" date="2019-08" db="EMBL/GenBank/DDBJ databases">
        <authorList>
            <person name="Kucharzyk K."/>
            <person name="Murdoch R.W."/>
            <person name="Higgins S."/>
            <person name="Loffler F."/>
        </authorList>
    </citation>
    <scope>NUCLEOTIDE SEQUENCE</scope>
</reference>
<dbReference type="PROSITE" id="PS51186">
    <property type="entry name" value="GNAT"/>
    <property type="match status" value="1"/>
</dbReference>
<dbReference type="AlphaFoldDB" id="A0A644V660"/>
<feature type="region of interest" description="Disordered" evidence="1">
    <location>
        <begin position="1"/>
        <end position="22"/>
    </location>
</feature>
<evidence type="ECO:0000259" key="2">
    <source>
        <dbReference type="PROSITE" id="PS51186"/>
    </source>
</evidence>
<accession>A0A644V660</accession>
<sequence length="187" mass="20970">MQTSDPSPSLSPSDCPVSRSSQPFLLTPVRTPAQIRETADLAEIIWTEHYTPLIGAAQVAYMIEKFQSVPAITAQIRQGYKYFLMQSCGISAGYAAVLSEPMEKSLFLSKIYVEKSYRGRHFTSHTIAALKNICREEGLEKIRLTVNKRNHSSIAVYEHLGFVKVRDVVTDIGEGYVMDDYIMEATI</sequence>
<evidence type="ECO:0000256" key="1">
    <source>
        <dbReference type="SAM" id="MobiDB-lite"/>
    </source>
</evidence>
<dbReference type="SUPFAM" id="SSF55729">
    <property type="entry name" value="Acyl-CoA N-acyltransferases (Nat)"/>
    <property type="match status" value="1"/>
</dbReference>
<protein>
    <recommendedName>
        <fullName evidence="2">N-acetyltransferase domain-containing protein</fullName>
    </recommendedName>
</protein>
<proteinExistence type="predicted"/>
<feature type="domain" description="N-acetyltransferase" evidence="2">
    <location>
        <begin position="27"/>
        <end position="187"/>
    </location>
</feature>
<dbReference type="GO" id="GO:0016747">
    <property type="term" value="F:acyltransferase activity, transferring groups other than amino-acyl groups"/>
    <property type="evidence" value="ECO:0007669"/>
    <property type="project" value="InterPro"/>
</dbReference>
<comment type="caution">
    <text evidence="3">The sequence shown here is derived from an EMBL/GenBank/DDBJ whole genome shotgun (WGS) entry which is preliminary data.</text>
</comment>